<dbReference type="AlphaFoldDB" id="A0AAN9E8H4"/>
<dbReference type="SUPFAM" id="SSF50249">
    <property type="entry name" value="Nucleic acid-binding proteins"/>
    <property type="match status" value="1"/>
</dbReference>
<sequence length="217" mass="23655">MRLLDGKVVVHAIPGISRVLFNPDLFEALQLRFRYKIKLIVKDSSATSTFCLLDRDARSLVGYSVHELFEMTATSSTALSYTRIEDSLVNRLCLFKVAVKVDSSDPSSTIYSSVTTTEAGSPSLLFKNPKFERGQSSGALSCPVFPAVDSEDLNTYGYNPFNPVIPKPVSASSLHLLKGLDVGLIEYCAAVSRNMKPRSESSFGVSVSNVKDKSNAD</sequence>
<dbReference type="EMBL" id="JAYWIO010000007">
    <property type="protein sequence ID" value="KAK7250965.1"/>
    <property type="molecule type" value="Genomic_DNA"/>
</dbReference>
<keyword evidence="2" id="KW-1185">Reference proteome</keyword>
<proteinExistence type="predicted"/>
<evidence type="ECO:0000313" key="1">
    <source>
        <dbReference type="EMBL" id="KAK7250965.1"/>
    </source>
</evidence>
<protein>
    <submittedName>
        <fullName evidence="1">Uncharacterized protein</fullName>
    </submittedName>
</protein>
<gene>
    <name evidence="1" type="ORF">RIF29_33776</name>
</gene>
<organism evidence="1 2">
    <name type="scientific">Crotalaria pallida</name>
    <name type="common">Smooth rattlebox</name>
    <name type="synonym">Crotalaria striata</name>
    <dbReference type="NCBI Taxonomy" id="3830"/>
    <lineage>
        <taxon>Eukaryota</taxon>
        <taxon>Viridiplantae</taxon>
        <taxon>Streptophyta</taxon>
        <taxon>Embryophyta</taxon>
        <taxon>Tracheophyta</taxon>
        <taxon>Spermatophyta</taxon>
        <taxon>Magnoliopsida</taxon>
        <taxon>eudicotyledons</taxon>
        <taxon>Gunneridae</taxon>
        <taxon>Pentapetalae</taxon>
        <taxon>rosids</taxon>
        <taxon>fabids</taxon>
        <taxon>Fabales</taxon>
        <taxon>Fabaceae</taxon>
        <taxon>Papilionoideae</taxon>
        <taxon>50 kb inversion clade</taxon>
        <taxon>genistoids sensu lato</taxon>
        <taxon>core genistoids</taxon>
        <taxon>Crotalarieae</taxon>
        <taxon>Crotalaria</taxon>
    </lineage>
</organism>
<comment type="caution">
    <text evidence="1">The sequence shown here is derived from an EMBL/GenBank/DDBJ whole genome shotgun (WGS) entry which is preliminary data.</text>
</comment>
<dbReference type="Proteomes" id="UP001372338">
    <property type="component" value="Unassembled WGS sequence"/>
</dbReference>
<dbReference type="InterPro" id="IPR012340">
    <property type="entry name" value="NA-bd_OB-fold"/>
</dbReference>
<evidence type="ECO:0000313" key="2">
    <source>
        <dbReference type="Proteomes" id="UP001372338"/>
    </source>
</evidence>
<dbReference type="Gene3D" id="2.40.50.140">
    <property type="entry name" value="Nucleic acid-binding proteins"/>
    <property type="match status" value="1"/>
</dbReference>
<reference evidence="1 2" key="1">
    <citation type="submission" date="2024-01" db="EMBL/GenBank/DDBJ databases">
        <title>The genomes of 5 underutilized Papilionoideae crops provide insights into root nodulation and disease resistanc.</title>
        <authorList>
            <person name="Yuan L."/>
        </authorList>
    </citation>
    <scope>NUCLEOTIDE SEQUENCE [LARGE SCALE GENOMIC DNA]</scope>
    <source>
        <strain evidence="1">ZHUSHIDOU_FW_LH</strain>
        <tissue evidence="1">Leaf</tissue>
    </source>
</reference>
<name>A0AAN9E8H4_CROPI</name>
<accession>A0AAN9E8H4</accession>